<evidence type="ECO:0000256" key="3">
    <source>
        <dbReference type="ARBA" id="ARBA00022729"/>
    </source>
</evidence>
<dbReference type="Proteomes" id="UP000284243">
    <property type="component" value="Unassembled WGS sequence"/>
</dbReference>
<dbReference type="Pfam" id="PF14322">
    <property type="entry name" value="SusD-like_3"/>
    <property type="match status" value="1"/>
</dbReference>
<dbReference type="InterPro" id="IPR033985">
    <property type="entry name" value="SusD-like_N"/>
</dbReference>
<keyword evidence="4" id="KW-0472">Membrane</keyword>
<keyword evidence="5" id="KW-0998">Cell outer membrane</keyword>
<dbReference type="PROSITE" id="PS51257">
    <property type="entry name" value="PROKAR_LIPOPROTEIN"/>
    <property type="match status" value="1"/>
</dbReference>
<keyword evidence="3" id="KW-0732">Signal</keyword>
<evidence type="ECO:0000256" key="2">
    <source>
        <dbReference type="ARBA" id="ARBA00006275"/>
    </source>
</evidence>
<protein>
    <submittedName>
        <fullName evidence="8">RagB/SusD family nutrient uptake outer membrane protein</fullName>
    </submittedName>
</protein>
<comment type="subcellular location">
    <subcellularLocation>
        <location evidence="1">Cell outer membrane</location>
    </subcellularLocation>
</comment>
<feature type="domain" description="RagB/SusD" evidence="6">
    <location>
        <begin position="361"/>
        <end position="483"/>
    </location>
</feature>
<proteinExistence type="inferred from homology"/>
<dbReference type="Pfam" id="PF07980">
    <property type="entry name" value="SusD_RagB"/>
    <property type="match status" value="1"/>
</dbReference>
<dbReference type="SUPFAM" id="SSF48452">
    <property type="entry name" value="TPR-like"/>
    <property type="match status" value="1"/>
</dbReference>
<evidence type="ECO:0000259" key="6">
    <source>
        <dbReference type="Pfam" id="PF07980"/>
    </source>
</evidence>
<dbReference type="GO" id="GO:0009279">
    <property type="term" value="C:cell outer membrane"/>
    <property type="evidence" value="ECO:0007669"/>
    <property type="project" value="UniProtKB-SubCell"/>
</dbReference>
<name>A0A412TUH5_9BACT</name>
<accession>A0A412TUH5</accession>
<evidence type="ECO:0000313" key="8">
    <source>
        <dbReference type="EMBL" id="RGU57468.1"/>
    </source>
</evidence>
<evidence type="ECO:0000259" key="7">
    <source>
        <dbReference type="Pfam" id="PF14322"/>
    </source>
</evidence>
<dbReference type="EMBL" id="QRYC01000005">
    <property type="protein sequence ID" value="RGU57468.1"/>
    <property type="molecule type" value="Genomic_DNA"/>
</dbReference>
<evidence type="ECO:0000256" key="1">
    <source>
        <dbReference type="ARBA" id="ARBA00004442"/>
    </source>
</evidence>
<dbReference type="AlphaFoldDB" id="A0A412TUH5"/>
<evidence type="ECO:0000256" key="4">
    <source>
        <dbReference type="ARBA" id="ARBA00023136"/>
    </source>
</evidence>
<sequence length="487" mass="57217">MKKYRMVIWGMLVFLGMTSCDKYLDVTPKNVISMDDMESIKQSLASFLRNIRDDGWSSLPSSPFQGNTYGIVAYTEEWDLSQLAENDFTDDEKRICDWRNESNQSLWGKYYSPIGFLNLIIHEAKTAEGDKTMRDYVMGEAYAMRAYCFFKLLQYFAPYKDNELGIPVCLETYEDFESVTLERSTQKEVYRQILSDLKEAEMRLQSTPTRESYNLMYCEEVINRLYAQVYHFKAMSAAAEEEDWKNAIVYAERETNGKELESNPEELKALFNVGEGYSLKSQESPLRVKYGGSMGFGTLFSNKKPNETFRQAYFPEENGDIREKLYYQIVEYFDWGSFQTVKDLKINKYSSYDGWGGDYYYLFCAFRLAETFLIQAEAYVRTEQLEKAQTILRRFKEARYTEAFQIPNTKEALLDEILWERQKEFVAEGDVRWLDMKRLGVKTERTIGGETFKLNGYEDYRYAFPIPLSEINNNKYIEQNPGWILND</sequence>
<gene>
    <name evidence="8" type="ORF">DWW57_05765</name>
</gene>
<comment type="similarity">
    <text evidence="2">Belongs to the SusD family.</text>
</comment>
<dbReference type="Gene3D" id="1.25.40.390">
    <property type="match status" value="1"/>
</dbReference>
<comment type="caution">
    <text evidence="8">The sequence shown here is derived from an EMBL/GenBank/DDBJ whole genome shotgun (WGS) entry which is preliminary data.</text>
</comment>
<organism evidence="8 9">
    <name type="scientific">Odoribacter splanchnicus</name>
    <dbReference type="NCBI Taxonomy" id="28118"/>
    <lineage>
        <taxon>Bacteria</taxon>
        <taxon>Pseudomonadati</taxon>
        <taxon>Bacteroidota</taxon>
        <taxon>Bacteroidia</taxon>
        <taxon>Bacteroidales</taxon>
        <taxon>Odoribacteraceae</taxon>
        <taxon>Odoribacter</taxon>
    </lineage>
</organism>
<dbReference type="RefSeq" id="WP_022160162.1">
    <property type="nucleotide sequence ID" value="NZ_CABJFF010000001.1"/>
</dbReference>
<evidence type="ECO:0000313" key="9">
    <source>
        <dbReference type="Proteomes" id="UP000284243"/>
    </source>
</evidence>
<feature type="domain" description="SusD-like N-terminal" evidence="7">
    <location>
        <begin position="22"/>
        <end position="204"/>
    </location>
</feature>
<dbReference type="InterPro" id="IPR011990">
    <property type="entry name" value="TPR-like_helical_dom_sf"/>
</dbReference>
<dbReference type="InterPro" id="IPR012944">
    <property type="entry name" value="SusD_RagB_dom"/>
</dbReference>
<evidence type="ECO:0000256" key="5">
    <source>
        <dbReference type="ARBA" id="ARBA00023237"/>
    </source>
</evidence>
<reference evidence="8 9" key="1">
    <citation type="submission" date="2018-08" db="EMBL/GenBank/DDBJ databases">
        <title>A genome reference for cultivated species of the human gut microbiota.</title>
        <authorList>
            <person name="Zou Y."/>
            <person name="Xue W."/>
            <person name="Luo G."/>
        </authorList>
    </citation>
    <scope>NUCLEOTIDE SEQUENCE [LARGE SCALE GENOMIC DNA]</scope>
    <source>
        <strain evidence="8 9">AF16-14</strain>
    </source>
</reference>